<name>A0ACD5XXQ0_AVESA</name>
<evidence type="ECO:0000313" key="2">
    <source>
        <dbReference type="Proteomes" id="UP001732700"/>
    </source>
</evidence>
<reference evidence="1" key="2">
    <citation type="submission" date="2025-09" db="UniProtKB">
        <authorList>
            <consortium name="EnsemblPlants"/>
        </authorList>
    </citation>
    <scope>IDENTIFICATION</scope>
</reference>
<dbReference type="EnsemblPlants" id="AVESA.00010b.r2.5AG0853750.1">
    <property type="protein sequence ID" value="AVESA.00010b.r2.5AG0853750.1.CDS"/>
    <property type="gene ID" value="AVESA.00010b.r2.5AG0853750"/>
</dbReference>
<proteinExistence type="predicted"/>
<reference evidence="1" key="1">
    <citation type="submission" date="2021-05" db="EMBL/GenBank/DDBJ databases">
        <authorList>
            <person name="Scholz U."/>
            <person name="Mascher M."/>
            <person name="Fiebig A."/>
        </authorList>
    </citation>
    <scope>NUCLEOTIDE SEQUENCE [LARGE SCALE GENOMIC DNA]</scope>
</reference>
<evidence type="ECO:0000313" key="1">
    <source>
        <dbReference type="EnsemblPlants" id="AVESA.00010b.r2.5AG0853750.1.CDS"/>
    </source>
</evidence>
<protein>
    <submittedName>
        <fullName evidence="1">Uncharacterized protein</fullName>
    </submittedName>
</protein>
<organism evidence="1 2">
    <name type="scientific">Avena sativa</name>
    <name type="common">Oat</name>
    <dbReference type="NCBI Taxonomy" id="4498"/>
    <lineage>
        <taxon>Eukaryota</taxon>
        <taxon>Viridiplantae</taxon>
        <taxon>Streptophyta</taxon>
        <taxon>Embryophyta</taxon>
        <taxon>Tracheophyta</taxon>
        <taxon>Spermatophyta</taxon>
        <taxon>Magnoliopsida</taxon>
        <taxon>Liliopsida</taxon>
        <taxon>Poales</taxon>
        <taxon>Poaceae</taxon>
        <taxon>BOP clade</taxon>
        <taxon>Pooideae</taxon>
        <taxon>Poodae</taxon>
        <taxon>Poeae</taxon>
        <taxon>Poeae Chloroplast Group 1 (Aveneae type)</taxon>
        <taxon>Aveninae</taxon>
        <taxon>Avena</taxon>
    </lineage>
</organism>
<dbReference type="Proteomes" id="UP001732700">
    <property type="component" value="Chromosome 5A"/>
</dbReference>
<accession>A0ACD5XXQ0</accession>
<keyword evidence="2" id="KW-1185">Reference proteome</keyword>
<sequence length="171" mass="18990">MVFLVLKKLRVTSYGFLGLTSFYKLLKEFRHIFTLVLLYFPNPSPNSGYGRRINPYPADPLCLEPLSLTAASLRAPVLLPQASEARVLRSPAPKVVPAMDAAPELQRLLEQEKQRMMINELIGKVTSECWDKCVTGAPGSKFSSGETACLTNCAQRFLEVSELVGRKLGMQ</sequence>